<dbReference type="EMBL" id="JAVXUO010002259">
    <property type="protein sequence ID" value="KAK2975006.1"/>
    <property type="molecule type" value="Genomic_DNA"/>
</dbReference>
<proteinExistence type="predicted"/>
<gene>
    <name evidence="3" type="ORF">RJ640_001381</name>
</gene>
<keyword evidence="4" id="KW-1185">Reference proteome</keyword>
<evidence type="ECO:0000313" key="4">
    <source>
        <dbReference type="Proteomes" id="UP001187471"/>
    </source>
</evidence>
<comment type="caution">
    <text evidence="3">The sequence shown here is derived from an EMBL/GenBank/DDBJ whole genome shotgun (WGS) entry which is preliminary data.</text>
</comment>
<evidence type="ECO:0000256" key="1">
    <source>
        <dbReference type="SAM" id="MobiDB-lite"/>
    </source>
</evidence>
<dbReference type="Pfam" id="PF04852">
    <property type="entry name" value="ALOG_dom"/>
    <property type="match status" value="1"/>
</dbReference>
<dbReference type="AlphaFoldDB" id="A0AA88R4F8"/>
<dbReference type="Proteomes" id="UP001187471">
    <property type="component" value="Unassembled WGS sequence"/>
</dbReference>
<dbReference type="InterPro" id="IPR006936">
    <property type="entry name" value="ALOG_dom"/>
</dbReference>
<protein>
    <recommendedName>
        <fullName evidence="2">ALOG domain-containing protein</fullName>
    </recommendedName>
</protein>
<feature type="domain" description="ALOG" evidence="2">
    <location>
        <begin position="6"/>
        <end position="42"/>
    </location>
</feature>
<accession>A0AA88R4F8</accession>
<evidence type="ECO:0000259" key="2">
    <source>
        <dbReference type="Pfam" id="PF04852"/>
    </source>
</evidence>
<evidence type="ECO:0000313" key="3">
    <source>
        <dbReference type="EMBL" id="KAK2975006.1"/>
    </source>
</evidence>
<name>A0AA88R4F8_9ASTE</name>
<reference evidence="3" key="1">
    <citation type="submission" date="2022-12" db="EMBL/GenBank/DDBJ databases">
        <title>Draft genome assemblies for two species of Escallonia (Escalloniales).</title>
        <authorList>
            <person name="Chanderbali A."/>
            <person name="Dervinis C."/>
            <person name="Anghel I."/>
            <person name="Soltis D."/>
            <person name="Soltis P."/>
            <person name="Zapata F."/>
        </authorList>
    </citation>
    <scope>NUCLEOTIDE SEQUENCE</scope>
    <source>
        <strain evidence="3">UCBG92.1500</strain>
        <tissue evidence="3">Leaf</tissue>
    </source>
</reference>
<feature type="region of interest" description="Disordered" evidence="1">
    <location>
        <begin position="43"/>
        <end position="63"/>
    </location>
</feature>
<organism evidence="3 4">
    <name type="scientific">Escallonia rubra</name>
    <dbReference type="NCBI Taxonomy" id="112253"/>
    <lineage>
        <taxon>Eukaryota</taxon>
        <taxon>Viridiplantae</taxon>
        <taxon>Streptophyta</taxon>
        <taxon>Embryophyta</taxon>
        <taxon>Tracheophyta</taxon>
        <taxon>Spermatophyta</taxon>
        <taxon>Magnoliopsida</taxon>
        <taxon>eudicotyledons</taxon>
        <taxon>Gunneridae</taxon>
        <taxon>Pentapetalae</taxon>
        <taxon>asterids</taxon>
        <taxon>campanulids</taxon>
        <taxon>Escalloniales</taxon>
        <taxon>Escalloniaceae</taxon>
        <taxon>Escallonia</taxon>
    </lineage>
</organism>
<sequence>MLPLNVWGSLDALIGRLRVALEENGGKPELTPVQGAQLYLHDSQSKAQGGQLREEEAEAADSAAAAATASTVAASELRISTFSRSGLLKGRGRETSR</sequence>